<dbReference type="InterPro" id="IPR049945">
    <property type="entry name" value="AAA_22"/>
</dbReference>
<sequence>MTEETNIVHIERPVPTESDMDTLVSVPTDARERMREAMRQAGLSQAAAAREISISPSALNQWLQGKYAGSNEEIEGKVENWLSARGRKDDVAGALPAIPTFFRSPSSLKIIDTLAYGQMAGDIVCIYGGPGVGKTVSLRQYRDTNPSVWIATMAPDSAPVVPALEEVAEAVGIRDAAGGARKIARAIRRRVEGTRGLLIIDEAQHLSVAALEQMRSIHDATGIGLALVGNEAVYARLTGGTRASHFAQLFSRIGSRLFISRPTIGDVRALAAAWNVKGKAELDLLQQIASKPGALRGVSKVLAYAAMSGGGAEITVSALRHAWSNLGAQE</sequence>
<dbReference type="InterPro" id="IPR027417">
    <property type="entry name" value="P-loop_NTPase"/>
</dbReference>
<dbReference type="GO" id="GO:0016887">
    <property type="term" value="F:ATP hydrolysis activity"/>
    <property type="evidence" value="ECO:0007669"/>
    <property type="project" value="InterPro"/>
</dbReference>
<dbReference type="Pfam" id="PF13560">
    <property type="entry name" value="HTH_31"/>
    <property type="match status" value="1"/>
</dbReference>
<dbReference type="InterPro" id="IPR001387">
    <property type="entry name" value="Cro/C1-type_HTH"/>
</dbReference>
<dbReference type="GO" id="GO:0006313">
    <property type="term" value="P:DNA transposition"/>
    <property type="evidence" value="ECO:0007669"/>
    <property type="project" value="InterPro"/>
</dbReference>
<dbReference type="STRING" id="1770058.A3840_17215"/>
<dbReference type="InterPro" id="IPR010982">
    <property type="entry name" value="Lambda_DNA-bd_dom_sf"/>
</dbReference>
<evidence type="ECO:0000313" key="2">
    <source>
        <dbReference type="EMBL" id="OAM73735.1"/>
    </source>
</evidence>
<dbReference type="GO" id="GO:0003677">
    <property type="term" value="F:DNA binding"/>
    <property type="evidence" value="ECO:0007669"/>
    <property type="project" value="InterPro"/>
</dbReference>
<dbReference type="OrthoDB" id="8456465at2"/>
<dbReference type="Pfam" id="PF13401">
    <property type="entry name" value="AAA_22"/>
    <property type="match status" value="1"/>
</dbReference>
<dbReference type="InterPro" id="IPR003593">
    <property type="entry name" value="AAA+_ATPase"/>
</dbReference>
<feature type="domain" description="HTH cro/C1-type" evidence="1">
    <location>
        <begin position="34"/>
        <end position="67"/>
    </location>
</feature>
<organism evidence="2 3">
    <name type="scientific">Devosia elaeis</name>
    <dbReference type="NCBI Taxonomy" id="1770058"/>
    <lineage>
        <taxon>Bacteria</taxon>
        <taxon>Pseudomonadati</taxon>
        <taxon>Pseudomonadota</taxon>
        <taxon>Alphaproteobacteria</taxon>
        <taxon>Hyphomicrobiales</taxon>
        <taxon>Devosiaceae</taxon>
        <taxon>Devosia</taxon>
    </lineage>
</organism>
<dbReference type="RefSeq" id="WP_082903996.1">
    <property type="nucleotide sequence ID" value="NZ_LVVY01000130.1"/>
</dbReference>
<name>A0A178HNV6_9HYPH</name>
<dbReference type="PANTHER" id="PTHR35894">
    <property type="entry name" value="GENERAL SECRETION PATHWAY PROTEIN A-RELATED"/>
    <property type="match status" value="1"/>
</dbReference>
<dbReference type="InterPro" id="IPR052026">
    <property type="entry name" value="ExeA_AAA_ATPase_DNA-bind"/>
</dbReference>
<dbReference type="SUPFAM" id="SSF47681">
    <property type="entry name" value="C-terminal domain of B transposition protein"/>
    <property type="match status" value="1"/>
</dbReference>
<dbReference type="Gene3D" id="3.40.50.300">
    <property type="entry name" value="P-loop containing nucleotide triphosphate hydrolases"/>
    <property type="match status" value="1"/>
</dbReference>
<dbReference type="Gene3D" id="1.10.1180.10">
    <property type="entry name" value="B transposition protein, C-terminal domain"/>
    <property type="match status" value="1"/>
</dbReference>
<gene>
    <name evidence="2" type="ORF">A3840_17215</name>
</gene>
<dbReference type="Pfam" id="PF09077">
    <property type="entry name" value="Phage-MuB_C"/>
    <property type="match status" value="1"/>
</dbReference>
<reference evidence="2 3" key="1">
    <citation type="submission" date="2016-03" db="EMBL/GenBank/DDBJ databases">
        <title>Genome sequencing of Devosia sp. S37.</title>
        <authorList>
            <person name="Mohd Nor M."/>
        </authorList>
    </citation>
    <scope>NUCLEOTIDE SEQUENCE [LARGE SCALE GENOMIC DNA]</scope>
    <source>
        <strain evidence="2 3">S37</strain>
    </source>
</reference>
<dbReference type="SMART" id="SM00530">
    <property type="entry name" value="HTH_XRE"/>
    <property type="match status" value="1"/>
</dbReference>
<dbReference type="SUPFAM" id="SSF52540">
    <property type="entry name" value="P-loop containing nucleoside triphosphate hydrolases"/>
    <property type="match status" value="1"/>
</dbReference>
<dbReference type="Gene3D" id="1.10.260.40">
    <property type="entry name" value="lambda repressor-like DNA-binding domains"/>
    <property type="match status" value="1"/>
</dbReference>
<dbReference type="SUPFAM" id="SSF47413">
    <property type="entry name" value="lambda repressor-like DNA-binding domains"/>
    <property type="match status" value="1"/>
</dbReference>
<dbReference type="InterPro" id="IPR009084">
    <property type="entry name" value="B_transpositn_C"/>
</dbReference>
<accession>A0A178HNV6</accession>
<dbReference type="PROSITE" id="PS50943">
    <property type="entry name" value="HTH_CROC1"/>
    <property type="match status" value="1"/>
</dbReference>
<dbReference type="EMBL" id="LVVY01000130">
    <property type="protein sequence ID" value="OAM73735.1"/>
    <property type="molecule type" value="Genomic_DNA"/>
</dbReference>
<proteinExistence type="predicted"/>
<comment type="caution">
    <text evidence="2">The sequence shown here is derived from an EMBL/GenBank/DDBJ whole genome shotgun (WGS) entry which is preliminary data.</text>
</comment>
<evidence type="ECO:0000313" key="3">
    <source>
        <dbReference type="Proteomes" id="UP000078389"/>
    </source>
</evidence>
<dbReference type="InterPro" id="IPR036733">
    <property type="entry name" value="B_transposit_C_sf"/>
</dbReference>
<dbReference type="CDD" id="cd00093">
    <property type="entry name" value="HTH_XRE"/>
    <property type="match status" value="1"/>
</dbReference>
<dbReference type="PANTHER" id="PTHR35894:SF5">
    <property type="entry name" value="MU-LIKE PROPHAGE FLUMU DNA TRANSPOSITION PROTEIN B"/>
    <property type="match status" value="1"/>
</dbReference>
<keyword evidence="3" id="KW-1185">Reference proteome</keyword>
<evidence type="ECO:0000259" key="1">
    <source>
        <dbReference type="PROSITE" id="PS50943"/>
    </source>
</evidence>
<dbReference type="Proteomes" id="UP000078389">
    <property type="component" value="Unassembled WGS sequence"/>
</dbReference>
<protein>
    <recommendedName>
        <fullName evidence="1">HTH cro/C1-type domain-containing protein</fullName>
    </recommendedName>
</protein>
<dbReference type="SMART" id="SM00382">
    <property type="entry name" value="AAA"/>
    <property type="match status" value="1"/>
</dbReference>
<dbReference type="AlphaFoldDB" id="A0A178HNV6"/>